<dbReference type="EMBL" id="JBJUIK010000012">
    <property type="protein sequence ID" value="KAL3509411.1"/>
    <property type="molecule type" value="Genomic_DNA"/>
</dbReference>
<dbReference type="InterPro" id="IPR005061">
    <property type="entry name" value="Ist1"/>
</dbReference>
<evidence type="ECO:0000313" key="4">
    <source>
        <dbReference type="Proteomes" id="UP001630127"/>
    </source>
</evidence>
<evidence type="ECO:0000256" key="1">
    <source>
        <dbReference type="ARBA" id="ARBA00005536"/>
    </source>
</evidence>
<evidence type="ECO:0000256" key="2">
    <source>
        <dbReference type="SAM" id="MobiDB-lite"/>
    </source>
</evidence>
<feature type="region of interest" description="Disordered" evidence="2">
    <location>
        <begin position="1011"/>
        <end position="1056"/>
    </location>
</feature>
<accession>A0ABD2YS26</accession>
<reference evidence="3 4" key="1">
    <citation type="submission" date="2024-11" db="EMBL/GenBank/DDBJ databases">
        <title>A near-complete genome assembly of Cinchona calisaya.</title>
        <authorList>
            <person name="Lian D.C."/>
            <person name="Zhao X.W."/>
            <person name="Wei L."/>
        </authorList>
    </citation>
    <scope>NUCLEOTIDE SEQUENCE [LARGE SCALE GENOMIC DNA]</scope>
    <source>
        <tissue evidence="3">Nenye</tissue>
    </source>
</reference>
<feature type="compositionally biased region" description="Basic residues" evidence="2">
    <location>
        <begin position="1035"/>
        <end position="1051"/>
    </location>
</feature>
<dbReference type="FunFam" id="1.20.1260.60:FF:000002">
    <property type="entry name" value="Vacuolar protein sorting-associated protein IST1"/>
    <property type="match status" value="1"/>
</dbReference>
<dbReference type="AlphaFoldDB" id="A0ABD2YS26"/>
<name>A0ABD2YS26_9GENT</name>
<comment type="caution">
    <text evidence="3">The sequence shown here is derived from an EMBL/GenBank/DDBJ whole genome shotgun (WGS) entry which is preliminary data.</text>
</comment>
<dbReference type="Pfam" id="PF03398">
    <property type="entry name" value="Ist1"/>
    <property type="match status" value="1"/>
</dbReference>
<feature type="compositionally biased region" description="Basic residues" evidence="2">
    <location>
        <begin position="1084"/>
        <end position="1094"/>
    </location>
</feature>
<feature type="region of interest" description="Disordered" evidence="2">
    <location>
        <begin position="1077"/>
        <end position="1096"/>
    </location>
</feature>
<evidence type="ECO:0000313" key="3">
    <source>
        <dbReference type="EMBL" id="KAL3509411.1"/>
    </source>
</evidence>
<sequence length="1266" mass="141865">MARGLYPSPSVSRQSSFKQQASISMNASQVNEEATGLEADNSLGGLGDLMLVLELRKKIIVFRDTLGLPPCNESAAISELIMRTLEDLKKLYPSILPNITKNEEVSLHQELSYLYEALKSLGAMSHTLVGNSAHSENGSSDAMNTKQFGGRVIENLDNMINTGRQNFDIMQVDKKSHGDVLREMPSDIKNSCPSPASPMSIPPELMKLGAHADVSNSLPPLLQAVEKCISVNMFPDTKRTAEGIPIIATNEVPTSPKSVINPETNLNKILESRKPKETLRSLSLPPIPPPDVLSASSKMRFQERIPTLRLPYTALVLSSHASQVNRTVPPTPPPPAVGLSRVNGTGPPPPPPPGVGVSRFLRLKRSISKLKRSNHMGNLYRNLKSKLEGSNTIGTTSNKIKPRIGGVASTKQGMADALAEMTKRSAYFHQIEEDVQKHSQMITELKDAIKSFKTKDMAELLKFHRHVEKLLEELSDETQVLARFEDFPTKKLESLRSAAALHLKLEGIAFNLENCKIEPPLVQLLDKVENYFNKIKGDIEALDRSKDEDSKHFRSHDIDFSFNILIRIKELMVDVSSGCMELALKERREATERKRHAYTKLLWRAFQLAFRIYTFAGGQDDRADSTSLIGRRLPRTIVATSPVVWDLNAGFSKKLIRRVQCRLKLLKNKRSTIVRQLREDVAELLKNGHGQTAFDRVDQLFKDECLLAVYDLLDQFCEFIIINLPYIRRNKDCPNDINEAVSSLIFASARFGDLPELRSIRKLFGERYGQRLATVALELLPGNLVNRQIQEKVCIKSVSDDVKSKLVEEVLRSSLQSGPLLLEYSSKLQQKMANKSIGGTIRSAETAFDQKEGDKIQVHNTEEGKIVYADLSSENKFLKDLSPSLISSKTTIPSTLSITVQHTPLNTVEESSLHKDKKVVCSARKISPCDFEISGLPELEGTIVVYDSALRSKERSAVAESSSESSSELREKMIYLDDIQEFESPLSKEGNLQDQRLFKFKSSVLPISGKIDNAGDEARDQEQHDLHDEKAGSRSFKKSKNISSKRMRRRSVSGDATSHVNDIESAIYYGESCDSTPNYDQKSHDRRKHQKKIPIKQQQKVYYAQEIQNHPPFIEGSSFSVFKCTEDHVKSSSNKCSFSKTFSVCSLDRPCYFCTCDEKDGWNCNCHFSCNGNVQIQEAERGMVLNQRTRRDATSTIYSRAMTMPPERAKDATIDSMLRSNSFPVQETESFSNRHVHPKLPDYDELAAKFMALKKANLHSHESSSG</sequence>
<dbReference type="Gene3D" id="1.20.1260.60">
    <property type="entry name" value="Vacuolar protein sorting-associated protein Ist1"/>
    <property type="match status" value="1"/>
</dbReference>
<protein>
    <submittedName>
        <fullName evidence="3">Uncharacterized protein</fullName>
    </submittedName>
</protein>
<dbReference type="InterPro" id="IPR042277">
    <property type="entry name" value="IST1-like"/>
</dbReference>
<comment type="similarity">
    <text evidence="1">Belongs to the IST1 family.</text>
</comment>
<organism evidence="3 4">
    <name type="scientific">Cinchona calisaya</name>
    <dbReference type="NCBI Taxonomy" id="153742"/>
    <lineage>
        <taxon>Eukaryota</taxon>
        <taxon>Viridiplantae</taxon>
        <taxon>Streptophyta</taxon>
        <taxon>Embryophyta</taxon>
        <taxon>Tracheophyta</taxon>
        <taxon>Spermatophyta</taxon>
        <taxon>Magnoliopsida</taxon>
        <taxon>eudicotyledons</taxon>
        <taxon>Gunneridae</taxon>
        <taxon>Pentapetalae</taxon>
        <taxon>asterids</taxon>
        <taxon>lamiids</taxon>
        <taxon>Gentianales</taxon>
        <taxon>Rubiaceae</taxon>
        <taxon>Cinchonoideae</taxon>
        <taxon>Cinchoneae</taxon>
        <taxon>Cinchona</taxon>
    </lineage>
</organism>
<keyword evidence="4" id="KW-1185">Reference proteome</keyword>
<dbReference type="PANTHER" id="PTHR12161">
    <property type="entry name" value="IST1 FAMILY MEMBER"/>
    <property type="match status" value="1"/>
</dbReference>
<gene>
    <name evidence="3" type="ORF">ACH5RR_028812</name>
</gene>
<proteinExistence type="inferred from homology"/>
<feature type="compositionally biased region" description="Basic and acidic residues" evidence="2">
    <location>
        <begin position="1016"/>
        <end position="1032"/>
    </location>
</feature>
<dbReference type="Proteomes" id="UP001630127">
    <property type="component" value="Unassembled WGS sequence"/>
</dbReference>
<dbReference type="PANTHER" id="PTHR12161:SF44">
    <property type="entry name" value="REGULATOR OF VPS4 ACTIVITY IN THE MVB PATHWAY PROTEIN"/>
    <property type="match status" value="1"/>
</dbReference>